<protein>
    <recommendedName>
        <fullName evidence="8">Ribosomal RNA-processing protein 1</fullName>
    </recommendedName>
</protein>
<comment type="subcellular location">
    <subcellularLocation>
        <location evidence="1">Nucleus</location>
    </subcellularLocation>
</comment>
<reference evidence="6" key="1">
    <citation type="journal article" date="2020" name="Stud. Mycol.">
        <title>101 Dothideomycetes genomes: a test case for predicting lifestyles and emergence of pathogens.</title>
        <authorList>
            <person name="Haridas S."/>
            <person name="Albert R."/>
            <person name="Binder M."/>
            <person name="Bloem J."/>
            <person name="Labutti K."/>
            <person name="Salamov A."/>
            <person name="Andreopoulos B."/>
            <person name="Baker S."/>
            <person name="Barry K."/>
            <person name="Bills G."/>
            <person name="Bluhm B."/>
            <person name="Cannon C."/>
            <person name="Castanera R."/>
            <person name="Culley D."/>
            <person name="Daum C."/>
            <person name="Ezra D."/>
            <person name="Gonzalez J."/>
            <person name="Henrissat B."/>
            <person name="Kuo A."/>
            <person name="Liang C."/>
            <person name="Lipzen A."/>
            <person name="Lutzoni F."/>
            <person name="Magnuson J."/>
            <person name="Mondo S."/>
            <person name="Nolan M."/>
            <person name="Ohm R."/>
            <person name="Pangilinan J."/>
            <person name="Park H.-J."/>
            <person name="Ramirez L."/>
            <person name="Alfaro M."/>
            <person name="Sun H."/>
            <person name="Tritt A."/>
            <person name="Yoshinaga Y."/>
            <person name="Zwiers L.-H."/>
            <person name="Turgeon B."/>
            <person name="Goodwin S."/>
            <person name="Spatafora J."/>
            <person name="Crous P."/>
            <person name="Grigoriev I."/>
        </authorList>
    </citation>
    <scope>NUCLEOTIDE SEQUENCE</scope>
    <source>
        <strain evidence="6">CBS 260.36</strain>
    </source>
</reference>
<dbReference type="PANTHER" id="PTHR13026:SF0">
    <property type="entry name" value="RIBOSOMAL RNA PROCESSING 1B"/>
    <property type="match status" value="1"/>
</dbReference>
<keyword evidence="3" id="KW-0698">rRNA processing</keyword>
<gene>
    <name evidence="6" type="ORF">K461DRAFT_275935</name>
</gene>
<sequence length="272" mass="30517">MSDLTTPQGPLLRALASSSTARRRAAMAQLHAYLSSSRQFTSIDLLKLWKALFYCLYMTPRPRNQQHLSQEISALSFAFAEADKKKSTKVKPVDRAENLALFIEAFWITIAREWEGIDKVRLDKFLFLIRRMVFITFETCKSTTASDVSEEDEYTFDSAQLARHIAILGATPLAPRDNKIPVGLRLHVLDVLVDELARADPEGKLEVETVLVPVERLKKESLTKTVRTRAAETLSDERIATLGQAGEVEQEAEAQAEAEDEEDDGGWGGFED</sequence>
<evidence type="ECO:0000313" key="7">
    <source>
        <dbReference type="Proteomes" id="UP000799439"/>
    </source>
</evidence>
<keyword evidence="7" id="KW-1185">Reference proteome</keyword>
<proteinExistence type="inferred from homology"/>
<dbReference type="OrthoDB" id="2019504at2759"/>
<dbReference type="Pfam" id="PF05997">
    <property type="entry name" value="Nop52"/>
    <property type="match status" value="1"/>
</dbReference>
<organism evidence="6 7">
    <name type="scientific">Myriangium duriaei CBS 260.36</name>
    <dbReference type="NCBI Taxonomy" id="1168546"/>
    <lineage>
        <taxon>Eukaryota</taxon>
        <taxon>Fungi</taxon>
        <taxon>Dikarya</taxon>
        <taxon>Ascomycota</taxon>
        <taxon>Pezizomycotina</taxon>
        <taxon>Dothideomycetes</taxon>
        <taxon>Dothideomycetidae</taxon>
        <taxon>Myriangiales</taxon>
        <taxon>Myriangiaceae</taxon>
        <taxon>Myriangium</taxon>
    </lineage>
</organism>
<evidence type="ECO:0000256" key="2">
    <source>
        <dbReference type="ARBA" id="ARBA00006374"/>
    </source>
</evidence>
<dbReference type="GO" id="GO:0030688">
    <property type="term" value="C:preribosome, small subunit precursor"/>
    <property type="evidence" value="ECO:0007669"/>
    <property type="project" value="InterPro"/>
</dbReference>
<evidence type="ECO:0000256" key="3">
    <source>
        <dbReference type="ARBA" id="ARBA00022552"/>
    </source>
</evidence>
<evidence type="ECO:0000313" key="6">
    <source>
        <dbReference type="EMBL" id="KAF2154776.1"/>
    </source>
</evidence>
<keyword evidence="4" id="KW-0539">Nucleus</keyword>
<dbReference type="EMBL" id="ML996083">
    <property type="protein sequence ID" value="KAF2154776.1"/>
    <property type="molecule type" value="Genomic_DNA"/>
</dbReference>
<dbReference type="Proteomes" id="UP000799439">
    <property type="component" value="Unassembled WGS sequence"/>
</dbReference>
<evidence type="ECO:0000256" key="1">
    <source>
        <dbReference type="ARBA" id="ARBA00004123"/>
    </source>
</evidence>
<feature type="compositionally biased region" description="Acidic residues" evidence="5">
    <location>
        <begin position="248"/>
        <end position="272"/>
    </location>
</feature>
<evidence type="ECO:0008006" key="8">
    <source>
        <dbReference type="Google" id="ProtNLM"/>
    </source>
</evidence>
<dbReference type="GO" id="GO:0006364">
    <property type="term" value="P:rRNA processing"/>
    <property type="evidence" value="ECO:0007669"/>
    <property type="project" value="UniProtKB-KW"/>
</dbReference>
<comment type="similarity">
    <text evidence="2">Belongs to the RRP1 family.</text>
</comment>
<comment type="caution">
    <text evidence="6">The sequence shown here is derived from an EMBL/GenBank/DDBJ whole genome shotgun (WGS) entry which is preliminary data.</text>
</comment>
<dbReference type="AlphaFoldDB" id="A0A9P4J546"/>
<evidence type="ECO:0000256" key="4">
    <source>
        <dbReference type="ARBA" id="ARBA00023242"/>
    </source>
</evidence>
<feature type="region of interest" description="Disordered" evidence="5">
    <location>
        <begin position="237"/>
        <end position="272"/>
    </location>
</feature>
<dbReference type="GO" id="GO:0005634">
    <property type="term" value="C:nucleus"/>
    <property type="evidence" value="ECO:0007669"/>
    <property type="project" value="UniProtKB-SubCell"/>
</dbReference>
<dbReference type="InterPro" id="IPR010301">
    <property type="entry name" value="RRP1"/>
</dbReference>
<accession>A0A9P4J546</accession>
<name>A0A9P4J546_9PEZI</name>
<evidence type="ECO:0000256" key="5">
    <source>
        <dbReference type="SAM" id="MobiDB-lite"/>
    </source>
</evidence>
<dbReference type="PANTHER" id="PTHR13026">
    <property type="entry name" value="NNP-1 PROTEIN NOVEL NUCLEAR PROTEIN 1 NOP52"/>
    <property type="match status" value="1"/>
</dbReference>